<keyword evidence="1" id="KW-0472">Membrane</keyword>
<protein>
    <recommendedName>
        <fullName evidence="4">Thioredoxin domain-containing protein</fullName>
    </recommendedName>
</protein>
<name>A0A4R4Q172_9ACTN</name>
<sequence>MTTFLTALVVVVGIVGVLNLLLLFGVIRRLKEHEESIAKIPYGALQSPPADSMRPPGSEVDEFTAVSTDNVAVSKESLAGETTVGFFSVSCAPCIENAPKFAARAAVVPGGKDSVLAIVVAEGDDDPSEMVGVLGAGARVVVEDYAGPIAAAFGVTAFPTYAVVAAGKITASAIDVSMLPIPAVPSPAPA</sequence>
<dbReference type="OrthoDB" id="128449at2"/>
<evidence type="ECO:0000256" key="1">
    <source>
        <dbReference type="SAM" id="Phobius"/>
    </source>
</evidence>
<dbReference type="AlphaFoldDB" id="A0A4R4Q172"/>
<dbReference type="Proteomes" id="UP000295075">
    <property type="component" value="Unassembled WGS sequence"/>
</dbReference>
<dbReference type="EMBL" id="SMKA01000071">
    <property type="protein sequence ID" value="TDC28721.1"/>
    <property type="molecule type" value="Genomic_DNA"/>
</dbReference>
<dbReference type="InterPro" id="IPR036249">
    <property type="entry name" value="Thioredoxin-like_sf"/>
</dbReference>
<keyword evidence="1" id="KW-0812">Transmembrane</keyword>
<comment type="caution">
    <text evidence="2">The sequence shown here is derived from an EMBL/GenBank/DDBJ whole genome shotgun (WGS) entry which is preliminary data.</text>
</comment>
<organism evidence="2 3">
    <name type="scientific">Kribbella albertanoniae</name>
    <dbReference type="NCBI Taxonomy" id="1266829"/>
    <lineage>
        <taxon>Bacteria</taxon>
        <taxon>Bacillati</taxon>
        <taxon>Actinomycetota</taxon>
        <taxon>Actinomycetes</taxon>
        <taxon>Propionibacteriales</taxon>
        <taxon>Kribbellaceae</taxon>
        <taxon>Kribbella</taxon>
    </lineage>
</organism>
<keyword evidence="3" id="KW-1185">Reference proteome</keyword>
<evidence type="ECO:0000313" key="3">
    <source>
        <dbReference type="Proteomes" id="UP000295075"/>
    </source>
</evidence>
<proteinExistence type="predicted"/>
<dbReference type="Gene3D" id="3.40.30.10">
    <property type="entry name" value="Glutaredoxin"/>
    <property type="match status" value="1"/>
</dbReference>
<reference evidence="2 3" key="1">
    <citation type="submission" date="2019-03" db="EMBL/GenBank/DDBJ databases">
        <title>Draft genome sequences of novel Actinobacteria.</title>
        <authorList>
            <person name="Sahin N."/>
            <person name="Ay H."/>
            <person name="Saygin H."/>
        </authorList>
    </citation>
    <scope>NUCLEOTIDE SEQUENCE [LARGE SCALE GENOMIC DNA]</scope>
    <source>
        <strain evidence="2 3">JCM 30547</strain>
    </source>
</reference>
<dbReference type="RefSeq" id="WP_132407968.1">
    <property type="nucleotide sequence ID" value="NZ_SMKA01000071.1"/>
</dbReference>
<evidence type="ECO:0000313" key="2">
    <source>
        <dbReference type="EMBL" id="TDC28721.1"/>
    </source>
</evidence>
<gene>
    <name evidence="2" type="ORF">E1261_17680</name>
</gene>
<accession>A0A4R4Q172</accession>
<keyword evidence="1" id="KW-1133">Transmembrane helix</keyword>
<feature type="transmembrane region" description="Helical" evidence="1">
    <location>
        <begin position="6"/>
        <end position="27"/>
    </location>
</feature>
<evidence type="ECO:0008006" key="4">
    <source>
        <dbReference type="Google" id="ProtNLM"/>
    </source>
</evidence>
<dbReference type="SUPFAM" id="SSF52833">
    <property type="entry name" value="Thioredoxin-like"/>
    <property type="match status" value="1"/>
</dbReference>